<evidence type="ECO:0008006" key="3">
    <source>
        <dbReference type="Google" id="ProtNLM"/>
    </source>
</evidence>
<accession>A0A0F6AE83</accession>
<gene>
    <name evidence="1" type="ORF">N479_09510</name>
</gene>
<proteinExistence type="predicted"/>
<dbReference type="Pfam" id="PF10973">
    <property type="entry name" value="DUF2799"/>
    <property type="match status" value="1"/>
</dbReference>
<dbReference type="PATRIC" id="fig|1129367.4.peg.1680"/>
<protein>
    <recommendedName>
        <fullName evidence="3">Lipoprotein</fullName>
    </recommendedName>
</protein>
<organism evidence="1 2">
    <name type="scientific">Pseudoalteromonas luteoviolacea S4054</name>
    <dbReference type="NCBI Taxonomy" id="1129367"/>
    <lineage>
        <taxon>Bacteria</taxon>
        <taxon>Pseudomonadati</taxon>
        <taxon>Pseudomonadota</taxon>
        <taxon>Gammaproteobacteria</taxon>
        <taxon>Alteromonadales</taxon>
        <taxon>Pseudoalteromonadaceae</taxon>
        <taxon>Pseudoalteromonas</taxon>
    </lineage>
</organism>
<dbReference type="EMBL" id="AUXW01000137">
    <property type="protein sequence ID" value="KKE84468.1"/>
    <property type="molecule type" value="Genomic_DNA"/>
</dbReference>
<dbReference type="Proteomes" id="UP000033434">
    <property type="component" value="Unassembled WGS sequence"/>
</dbReference>
<sequence length="152" mass="17368">MVRITLWSIFVTLVTGCSSTKYTFDYANCGSESWQALGHKTALSGENVRLFDAVKKTCGDTLPPNAQNQFVSGYSAGLIEYCTYETGYQHATEGSTQTDICPFDLQQAYRKGFALGQRKRTEIDEYMARQKREVYRHKQNQISKEKPRLEIR</sequence>
<dbReference type="InterPro" id="IPR021242">
    <property type="entry name" value="DUF2799"/>
</dbReference>
<dbReference type="RefSeq" id="WP_046355396.1">
    <property type="nucleotide sequence ID" value="NZ_AUXW01000137.1"/>
</dbReference>
<name>A0A0F6AE83_9GAMM</name>
<dbReference type="PROSITE" id="PS51257">
    <property type="entry name" value="PROKAR_LIPOPROTEIN"/>
    <property type="match status" value="1"/>
</dbReference>
<comment type="caution">
    <text evidence="1">The sequence shown here is derived from an EMBL/GenBank/DDBJ whole genome shotgun (WGS) entry which is preliminary data.</text>
</comment>
<reference evidence="1 2" key="1">
    <citation type="journal article" date="2015" name="BMC Genomics">
        <title>Genome mining reveals unlocked bioactive potential of marine Gram-negative bacteria.</title>
        <authorList>
            <person name="Machado H."/>
            <person name="Sonnenschein E.C."/>
            <person name="Melchiorsen J."/>
            <person name="Gram L."/>
        </authorList>
    </citation>
    <scope>NUCLEOTIDE SEQUENCE [LARGE SCALE GENOMIC DNA]</scope>
    <source>
        <strain evidence="1 2">S4054</strain>
    </source>
</reference>
<evidence type="ECO:0000313" key="1">
    <source>
        <dbReference type="EMBL" id="KKE84468.1"/>
    </source>
</evidence>
<evidence type="ECO:0000313" key="2">
    <source>
        <dbReference type="Proteomes" id="UP000033434"/>
    </source>
</evidence>
<dbReference type="AlphaFoldDB" id="A0A0F6AE83"/>